<dbReference type="Proteomes" id="UP001224775">
    <property type="component" value="Unassembled WGS sequence"/>
</dbReference>
<proteinExistence type="predicted"/>
<comment type="caution">
    <text evidence="1">The sequence shown here is derived from an EMBL/GenBank/DDBJ whole genome shotgun (WGS) entry which is preliminary data.</text>
</comment>
<evidence type="ECO:0000313" key="2">
    <source>
        <dbReference type="Proteomes" id="UP001224775"/>
    </source>
</evidence>
<keyword evidence="2" id="KW-1185">Reference proteome</keyword>
<reference evidence="1" key="1">
    <citation type="submission" date="2023-06" db="EMBL/GenBank/DDBJ databases">
        <title>Survivors Of The Sea: Transcriptome response of Skeletonema marinoi to long-term dormancy.</title>
        <authorList>
            <person name="Pinder M.I.M."/>
            <person name="Kourtchenko O."/>
            <person name="Robertson E.K."/>
            <person name="Larsson T."/>
            <person name="Maumus F."/>
            <person name="Osuna-Cruz C.M."/>
            <person name="Vancaester E."/>
            <person name="Stenow R."/>
            <person name="Vandepoele K."/>
            <person name="Ploug H."/>
            <person name="Bruchert V."/>
            <person name="Godhe A."/>
            <person name="Topel M."/>
        </authorList>
    </citation>
    <scope>NUCLEOTIDE SEQUENCE</scope>
    <source>
        <strain evidence="1">R05AC</strain>
    </source>
</reference>
<dbReference type="EMBL" id="JATAAI010000010">
    <property type="protein sequence ID" value="KAK1742644.1"/>
    <property type="molecule type" value="Genomic_DNA"/>
</dbReference>
<dbReference type="AlphaFoldDB" id="A0AAD8YA64"/>
<gene>
    <name evidence="1" type="ORF">QTG54_006241</name>
</gene>
<dbReference type="Pfam" id="PF13306">
    <property type="entry name" value="LRR_5"/>
    <property type="match status" value="1"/>
</dbReference>
<dbReference type="PANTHER" id="PTHR45661">
    <property type="entry name" value="SURFACE ANTIGEN"/>
    <property type="match status" value="1"/>
</dbReference>
<dbReference type="SUPFAM" id="SSF52058">
    <property type="entry name" value="L domain-like"/>
    <property type="match status" value="1"/>
</dbReference>
<sequence length="314" mass="35726">MDVVRVRIDKSVKIIPERAFELRCHLIYVEFHDGIERIEKFAFNGCISLRSIRLLGVKVIEEGAFSDCGGLKEIEFGDELDTIKEGAFQCCYSLTSLTMPSVRSIGQWAFEGCKELTDLELPEGLETIGHRAFSSCHKLKQIAMPLRSDMIGDRVFSSCPKLTTLDLVGGIHRTVASLHLERWRNEMKDEMNRINQVLVVGTTLIIQHGTDTYTLEKTALIQQWMESVTRRRDRYKVEHKALLKEATTLLELALWKANLCDNEGEMEGVRITRGRRKRARKEICITSGSSIVIKNVLPFLQLESIRMRNGGPNS</sequence>
<dbReference type="Gene3D" id="3.80.10.10">
    <property type="entry name" value="Ribonuclease Inhibitor"/>
    <property type="match status" value="1"/>
</dbReference>
<dbReference type="InterPro" id="IPR032675">
    <property type="entry name" value="LRR_dom_sf"/>
</dbReference>
<dbReference type="PANTHER" id="PTHR45661:SF3">
    <property type="entry name" value="IG-LIKE DOMAIN-CONTAINING PROTEIN"/>
    <property type="match status" value="1"/>
</dbReference>
<accession>A0AAD8YA64</accession>
<dbReference type="InterPro" id="IPR026906">
    <property type="entry name" value="LRR_5"/>
</dbReference>
<evidence type="ECO:0000313" key="1">
    <source>
        <dbReference type="EMBL" id="KAK1742644.1"/>
    </source>
</evidence>
<organism evidence="1 2">
    <name type="scientific">Skeletonema marinoi</name>
    <dbReference type="NCBI Taxonomy" id="267567"/>
    <lineage>
        <taxon>Eukaryota</taxon>
        <taxon>Sar</taxon>
        <taxon>Stramenopiles</taxon>
        <taxon>Ochrophyta</taxon>
        <taxon>Bacillariophyta</taxon>
        <taxon>Coscinodiscophyceae</taxon>
        <taxon>Thalassiosirophycidae</taxon>
        <taxon>Thalassiosirales</taxon>
        <taxon>Skeletonemataceae</taxon>
        <taxon>Skeletonema</taxon>
        <taxon>Skeletonema marinoi-dohrnii complex</taxon>
    </lineage>
</organism>
<name>A0AAD8YA64_9STRA</name>
<protein>
    <submittedName>
        <fullName evidence="1">Leucine-rich repeat domain-containing protein</fullName>
    </submittedName>
</protein>
<dbReference type="InterPro" id="IPR053139">
    <property type="entry name" value="Surface_bspA-like"/>
</dbReference>